<keyword evidence="2" id="KW-0378">Hydrolase</keyword>
<dbReference type="InterPro" id="IPR000845">
    <property type="entry name" value="Nucleoside_phosphorylase_d"/>
</dbReference>
<dbReference type="NCBIfam" id="TIGR01704">
    <property type="entry name" value="MTA_SAH-Nsdase"/>
    <property type="match status" value="1"/>
</dbReference>
<accession>A0ABS6F5B8</accession>
<dbReference type="Pfam" id="PF01048">
    <property type="entry name" value="PNP_UDP_1"/>
    <property type="match status" value="1"/>
</dbReference>
<evidence type="ECO:0000313" key="3">
    <source>
        <dbReference type="Proteomes" id="UP000736583"/>
    </source>
</evidence>
<evidence type="ECO:0000313" key="2">
    <source>
        <dbReference type="EMBL" id="MBU5593463.1"/>
    </source>
</evidence>
<dbReference type="PANTHER" id="PTHR46832">
    <property type="entry name" value="5'-METHYLTHIOADENOSINE/S-ADENOSYLHOMOCYSTEINE NUCLEOSIDASE"/>
    <property type="match status" value="1"/>
</dbReference>
<feature type="domain" description="Nucleoside phosphorylase" evidence="1">
    <location>
        <begin position="2"/>
        <end position="227"/>
    </location>
</feature>
<dbReference type="Proteomes" id="UP000736583">
    <property type="component" value="Unassembled WGS sequence"/>
</dbReference>
<sequence>MTIGIIGAMSEELEILLKEMNLESKECKAKMEFNYGTLWGHKVVAVVCGIGKVNAAVCAQILITEYKVDKVINVGIAGGIGKDIYPGDIVIADSLVQHDMDTTAFGDKIGQIPRLDTFDFKCDKELVNLAYTAAKENTVHKSFVGRIVSGDQFIANVEKIRWLNEEFNALACEMEGGSIAHVSYLNSIPFVVIRSISDNANNGAEMDYEKFKLVAVENSTNILKRMLLSLIK</sequence>
<dbReference type="GO" id="GO:0008782">
    <property type="term" value="F:adenosylhomocysteine nucleosidase activity"/>
    <property type="evidence" value="ECO:0007669"/>
    <property type="project" value="UniProtKB-EC"/>
</dbReference>
<reference evidence="2 3" key="1">
    <citation type="submission" date="2021-06" db="EMBL/GenBank/DDBJ databases">
        <authorList>
            <person name="Sun Q."/>
            <person name="Li D."/>
        </authorList>
    </citation>
    <scope>NUCLEOTIDE SEQUENCE [LARGE SCALE GENOMIC DNA]</scope>
    <source>
        <strain evidence="2 3">MSJ-4</strain>
    </source>
</reference>
<keyword evidence="3" id="KW-1185">Reference proteome</keyword>
<dbReference type="EC" id="3.2.2.9" evidence="2"/>
<organism evidence="2 3">
    <name type="scientific">Clostridium simiarum</name>
    <dbReference type="NCBI Taxonomy" id="2841506"/>
    <lineage>
        <taxon>Bacteria</taxon>
        <taxon>Bacillati</taxon>
        <taxon>Bacillota</taxon>
        <taxon>Clostridia</taxon>
        <taxon>Eubacteriales</taxon>
        <taxon>Clostridiaceae</taxon>
        <taxon>Clostridium</taxon>
    </lineage>
</organism>
<dbReference type="PANTHER" id="PTHR46832:SF1">
    <property type="entry name" value="5'-METHYLTHIOADENOSINE_S-ADENOSYLHOMOCYSTEINE NUCLEOSIDASE"/>
    <property type="match status" value="1"/>
</dbReference>
<dbReference type="EMBL" id="JAHLQL010000012">
    <property type="protein sequence ID" value="MBU5593463.1"/>
    <property type="molecule type" value="Genomic_DNA"/>
</dbReference>
<protein>
    <submittedName>
        <fullName evidence="2">5'-methylthioadenosine/adenosylhomocysteine nucleosidase</fullName>
        <ecNumber evidence="2">3.2.2.9</ecNumber>
    </submittedName>
</protein>
<dbReference type="CDD" id="cd09008">
    <property type="entry name" value="MTAN"/>
    <property type="match status" value="1"/>
</dbReference>
<gene>
    <name evidence="2" type="ORF">KQI89_17115</name>
</gene>
<keyword evidence="2" id="KW-0326">Glycosidase</keyword>
<evidence type="ECO:0000259" key="1">
    <source>
        <dbReference type="Pfam" id="PF01048"/>
    </source>
</evidence>
<name>A0ABS6F5B8_9CLOT</name>
<dbReference type="NCBIfam" id="NF004079">
    <property type="entry name" value="PRK05584.1"/>
    <property type="match status" value="1"/>
</dbReference>
<dbReference type="RefSeq" id="WP_216458110.1">
    <property type="nucleotide sequence ID" value="NZ_JAHLQL010000012.1"/>
</dbReference>
<proteinExistence type="predicted"/>
<comment type="caution">
    <text evidence="2">The sequence shown here is derived from an EMBL/GenBank/DDBJ whole genome shotgun (WGS) entry which is preliminary data.</text>
</comment>
<dbReference type="InterPro" id="IPR010049">
    <property type="entry name" value="MTA_SAH_Nsdase"/>
</dbReference>